<reference evidence="3" key="1">
    <citation type="submission" date="2025-08" db="UniProtKB">
        <authorList>
            <consortium name="RefSeq"/>
        </authorList>
    </citation>
    <scope>IDENTIFICATION</scope>
    <source>
        <tissue evidence="3">Blood</tissue>
    </source>
</reference>
<feature type="compositionally biased region" description="Low complexity" evidence="1">
    <location>
        <begin position="22"/>
        <end position="35"/>
    </location>
</feature>
<protein>
    <submittedName>
        <fullName evidence="3">Uncharacterized protein LOC132710797</fullName>
    </submittedName>
</protein>
<evidence type="ECO:0000313" key="3">
    <source>
        <dbReference type="RefSeq" id="XP_060543973.1"/>
    </source>
</evidence>
<accession>A0ABM3Z6G9</accession>
<feature type="region of interest" description="Disordered" evidence="1">
    <location>
        <begin position="105"/>
        <end position="148"/>
    </location>
</feature>
<proteinExistence type="predicted"/>
<evidence type="ECO:0000313" key="2">
    <source>
        <dbReference type="Proteomes" id="UP001652622"/>
    </source>
</evidence>
<feature type="compositionally biased region" description="Basic and acidic residues" evidence="1">
    <location>
        <begin position="48"/>
        <end position="57"/>
    </location>
</feature>
<dbReference type="GeneID" id="132710797"/>
<dbReference type="RefSeq" id="XP_060543973.1">
    <property type="nucleotide sequence ID" value="XM_060687990.1"/>
</dbReference>
<name>A0ABM3Z6G9_PANGU</name>
<feature type="compositionally biased region" description="Basic residues" evidence="1">
    <location>
        <begin position="117"/>
        <end position="137"/>
    </location>
</feature>
<organism evidence="2 3">
    <name type="scientific">Pantherophis guttatus</name>
    <name type="common">Corn snake</name>
    <name type="synonym">Elaphe guttata</name>
    <dbReference type="NCBI Taxonomy" id="94885"/>
    <lineage>
        <taxon>Eukaryota</taxon>
        <taxon>Metazoa</taxon>
        <taxon>Chordata</taxon>
        <taxon>Craniata</taxon>
        <taxon>Vertebrata</taxon>
        <taxon>Euteleostomi</taxon>
        <taxon>Lepidosauria</taxon>
        <taxon>Squamata</taxon>
        <taxon>Bifurcata</taxon>
        <taxon>Unidentata</taxon>
        <taxon>Episquamata</taxon>
        <taxon>Toxicofera</taxon>
        <taxon>Serpentes</taxon>
        <taxon>Colubroidea</taxon>
        <taxon>Colubridae</taxon>
        <taxon>Colubrinae</taxon>
        <taxon>Pantherophis</taxon>
    </lineage>
</organism>
<gene>
    <name evidence="3" type="primary">LOC132710797</name>
</gene>
<evidence type="ECO:0000256" key="1">
    <source>
        <dbReference type="SAM" id="MobiDB-lite"/>
    </source>
</evidence>
<keyword evidence="2" id="KW-1185">Reference proteome</keyword>
<feature type="region of interest" description="Disordered" evidence="1">
    <location>
        <begin position="1"/>
        <end position="66"/>
    </location>
</feature>
<sequence length="241" mass="25416">MRKCKNGKPQNRTAECPLRPLASAAASAPGGSPSGQPCQPLHGSPEAVRGEKRERPRTPVASTPNLLHGYSYSSSNSAPGLSGFFLCGADRPGPCCLRCVPTPTEESLERGAPGAAHSRKTAARSRHPPFPLRRKKAQTPTPPRADRETGAFNEFSRATAHPEISCTPGREQAGVGDGGGALSSLSLGRMRPRIPAIAVALGEKGDKASFGCPRGALRVCVFRVDWSRRLSSLLRPPAPTL</sequence>
<dbReference type="Proteomes" id="UP001652622">
    <property type="component" value="Unplaced"/>
</dbReference>